<keyword evidence="7 10" id="KW-0560">Oxidoreductase</keyword>
<dbReference type="PROSITE" id="PS51318">
    <property type="entry name" value="TAT"/>
    <property type="match status" value="1"/>
</dbReference>
<dbReference type="Proteomes" id="UP001595799">
    <property type="component" value="Unassembled WGS sequence"/>
</dbReference>
<evidence type="ECO:0000256" key="9">
    <source>
        <dbReference type="ARBA" id="ARBA00049340"/>
    </source>
</evidence>
<dbReference type="PRINTS" id="PR00695">
    <property type="entry name" value="CUNO2RDTASE"/>
</dbReference>
<evidence type="ECO:0000313" key="14">
    <source>
        <dbReference type="Proteomes" id="UP001595799"/>
    </source>
</evidence>
<evidence type="ECO:0000256" key="3">
    <source>
        <dbReference type="ARBA" id="ARBA00011882"/>
    </source>
</evidence>
<evidence type="ECO:0000256" key="6">
    <source>
        <dbReference type="ARBA" id="ARBA00022737"/>
    </source>
</evidence>
<sequence length="391" mass="42003">MSEQDDQNVDAPAHTPEQTGQRSTGPGVSRRGVLAGGAGLGLGSLLGASPALAQKQGEVQLAEHDHSGTMSNRLYSVNPAHPEMADIAENPVNVPAPIERSEPATVQVELETIELEAHLSNNSTFRFWTFNGTVPGPMIRVRVGDTVEVTMKNADDSWMMHNVDFHAATGPGGGAEATTAAPGETKKVTFKALNPGIYVYHCAVPPVALHIANGMYGMILVEPEEGLPPVDREFYVMQGEIYTEEAFGTSGLLTESYEKLLNERPEFFVMNGHVGALTDHYPLKAQVGESVRIFYGSGGPNYSAAFHVIGEIFDRVHPYGSLTSPPLENVQTAMVPAGGAIMTEFTTQVPGTYVLVDHALSRAERGLAGHLIVEGEENHEIFNPMEEEDTA</sequence>
<dbReference type="NCBIfam" id="TIGR02376">
    <property type="entry name" value="Cu_nitrite_red"/>
    <property type="match status" value="1"/>
</dbReference>
<feature type="domain" description="Plastocyanin-like" evidence="12">
    <location>
        <begin position="122"/>
        <end position="225"/>
    </location>
</feature>
<evidence type="ECO:0000256" key="5">
    <source>
        <dbReference type="ARBA" id="ARBA00022723"/>
    </source>
</evidence>
<dbReference type="CDD" id="cd11020">
    <property type="entry name" value="CuRO_1_CuNIR"/>
    <property type="match status" value="1"/>
</dbReference>
<evidence type="ECO:0000256" key="10">
    <source>
        <dbReference type="RuleBase" id="RU365025"/>
    </source>
</evidence>
<dbReference type="SUPFAM" id="SSF49503">
    <property type="entry name" value="Cupredoxins"/>
    <property type="match status" value="2"/>
</dbReference>
<evidence type="ECO:0000256" key="4">
    <source>
        <dbReference type="ARBA" id="ARBA00017290"/>
    </source>
</evidence>
<dbReference type="InterPro" id="IPR045087">
    <property type="entry name" value="Cu-oxidase_fam"/>
</dbReference>
<gene>
    <name evidence="13" type="primary">nirK</name>
    <name evidence="13" type="ORF">ACFOW6_15925</name>
</gene>
<comment type="caution">
    <text evidence="13">The sequence shown here is derived from an EMBL/GenBank/DDBJ whole genome shotgun (WGS) entry which is preliminary data.</text>
</comment>
<feature type="compositionally biased region" description="Polar residues" evidence="11">
    <location>
        <begin position="16"/>
        <end position="26"/>
    </location>
</feature>
<dbReference type="PANTHER" id="PTHR11709">
    <property type="entry name" value="MULTI-COPPER OXIDASE"/>
    <property type="match status" value="1"/>
</dbReference>
<dbReference type="GO" id="GO:0050421">
    <property type="term" value="F:nitrite reductase (NO-forming) activity"/>
    <property type="evidence" value="ECO:0007669"/>
    <property type="project" value="UniProtKB-EC"/>
</dbReference>
<comment type="cofactor">
    <cofactor evidence="10">
        <name>Cu(2+)</name>
        <dbReference type="ChEBI" id="CHEBI:29036"/>
    </cofactor>
    <text evidence="10">Binds 1 Cu(+) ion.</text>
</comment>
<organism evidence="13 14">
    <name type="scientific">Fodinicurvata halophila</name>
    <dbReference type="NCBI Taxonomy" id="1419723"/>
    <lineage>
        <taxon>Bacteria</taxon>
        <taxon>Pseudomonadati</taxon>
        <taxon>Pseudomonadota</taxon>
        <taxon>Alphaproteobacteria</taxon>
        <taxon>Rhodospirillales</taxon>
        <taxon>Rhodovibrionaceae</taxon>
        <taxon>Fodinicurvata</taxon>
    </lineage>
</organism>
<dbReference type="InterPro" id="IPR011707">
    <property type="entry name" value="Cu-oxidase-like_N"/>
</dbReference>
<evidence type="ECO:0000256" key="1">
    <source>
        <dbReference type="ARBA" id="ARBA00010609"/>
    </source>
</evidence>
<dbReference type="PANTHER" id="PTHR11709:SF394">
    <property type="entry name" value="FI03373P-RELATED"/>
    <property type="match status" value="1"/>
</dbReference>
<accession>A0ABV8UQN4</accession>
<dbReference type="RefSeq" id="WP_382423411.1">
    <property type="nucleotide sequence ID" value="NZ_JBHSCW010000010.1"/>
</dbReference>
<comment type="catalytic activity">
    <reaction evidence="9 10">
        <text>nitric oxide + Fe(III)-[cytochrome c] + H2O = Fe(II)-[cytochrome c] + nitrite + 2 H(+)</text>
        <dbReference type="Rhea" id="RHEA:15233"/>
        <dbReference type="Rhea" id="RHEA-COMP:10350"/>
        <dbReference type="Rhea" id="RHEA-COMP:14399"/>
        <dbReference type="ChEBI" id="CHEBI:15377"/>
        <dbReference type="ChEBI" id="CHEBI:15378"/>
        <dbReference type="ChEBI" id="CHEBI:16301"/>
        <dbReference type="ChEBI" id="CHEBI:16480"/>
        <dbReference type="ChEBI" id="CHEBI:29033"/>
        <dbReference type="ChEBI" id="CHEBI:29034"/>
        <dbReference type="EC" id="1.7.2.1"/>
    </reaction>
</comment>
<evidence type="ECO:0000256" key="2">
    <source>
        <dbReference type="ARBA" id="ARBA00011233"/>
    </source>
</evidence>
<dbReference type="CDD" id="cd04208">
    <property type="entry name" value="CuRO_2_CuNIR"/>
    <property type="match status" value="1"/>
</dbReference>
<name>A0ABV8UQN4_9PROT</name>
<dbReference type="EMBL" id="JBHSCW010000010">
    <property type="protein sequence ID" value="MFC4353037.1"/>
    <property type="molecule type" value="Genomic_DNA"/>
</dbReference>
<comment type="similarity">
    <text evidence="1 10">Belongs to the multicopper oxidase family.</text>
</comment>
<reference evidence="14" key="1">
    <citation type="journal article" date="2019" name="Int. J. Syst. Evol. Microbiol.">
        <title>The Global Catalogue of Microorganisms (GCM) 10K type strain sequencing project: providing services to taxonomists for standard genome sequencing and annotation.</title>
        <authorList>
            <consortium name="The Broad Institute Genomics Platform"/>
            <consortium name="The Broad Institute Genome Sequencing Center for Infectious Disease"/>
            <person name="Wu L."/>
            <person name="Ma J."/>
        </authorList>
    </citation>
    <scope>NUCLEOTIDE SEQUENCE [LARGE SCALE GENOMIC DNA]</scope>
    <source>
        <strain evidence="14">CECT 8472</strain>
    </source>
</reference>
<evidence type="ECO:0000256" key="8">
    <source>
        <dbReference type="ARBA" id="ARBA00023008"/>
    </source>
</evidence>
<protein>
    <recommendedName>
        <fullName evidence="4 10">Copper-containing nitrite reductase</fullName>
        <ecNumber evidence="3 10">1.7.2.1</ecNumber>
    </recommendedName>
</protein>
<comment type="cofactor">
    <cofactor evidence="10">
        <name>Cu(+)</name>
        <dbReference type="ChEBI" id="CHEBI:49552"/>
    </cofactor>
    <text evidence="10">Binds 1 Cu(+) ion.</text>
</comment>
<dbReference type="Gene3D" id="2.60.40.420">
    <property type="entry name" value="Cupredoxins - blue copper proteins"/>
    <property type="match status" value="2"/>
</dbReference>
<evidence type="ECO:0000259" key="12">
    <source>
        <dbReference type="Pfam" id="PF07732"/>
    </source>
</evidence>
<keyword evidence="8 10" id="KW-0186">Copper</keyword>
<keyword evidence="5 10" id="KW-0479">Metal-binding</keyword>
<evidence type="ECO:0000256" key="7">
    <source>
        <dbReference type="ARBA" id="ARBA00023002"/>
    </source>
</evidence>
<keyword evidence="14" id="KW-1185">Reference proteome</keyword>
<comment type="subunit">
    <text evidence="2 10">Homotrimer.</text>
</comment>
<evidence type="ECO:0000256" key="11">
    <source>
        <dbReference type="SAM" id="MobiDB-lite"/>
    </source>
</evidence>
<dbReference type="InterPro" id="IPR001287">
    <property type="entry name" value="NO2-reductase_Cu"/>
</dbReference>
<dbReference type="InterPro" id="IPR006311">
    <property type="entry name" value="TAT_signal"/>
</dbReference>
<proteinExistence type="inferred from homology"/>
<dbReference type="InterPro" id="IPR008972">
    <property type="entry name" value="Cupredoxin"/>
</dbReference>
<dbReference type="Pfam" id="PF07732">
    <property type="entry name" value="Cu-oxidase_3"/>
    <property type="match status" value="1"/>
</dbReference>
<evidence type="ECO:0000313" key="13">
    <source>
        <dbReference type="EMBL" id="MFC4353037.1"/>
    </source>
</evidence>
<feature type="region of interest" description="Disordered" evidence="11">
    <location>
        <begin position="1"/>
        <end position="32"/>
    </location>
</feature>
<keyword evidence="6" id="KW-0677">Repeat</keyword>
<dbReference type="EC" id="1.7.2.1" evidence="3 10"/>